<evidence type="ECO:0000256" key="13">
    <source>
        <dbReference type="ARBA" id="ARBA00093543"/>
    </source>
</evidence>
<dbReference type="OrthoDB" id="677315at2759"/>
<evidence type="ECO:0000256" key="9">
    <source>
        <dbReference type="ARBA" id="ARBA00023242"/>
    </source>
</evidence>
<evidence type="ECO:0000256" key="1">
    <source>
        <dbReference type="ARBA" id="ARBA00004123"/>
    </source>
</evidence>
<evidence type="ECO:0000256" key="12">
    <source>
        <dbReference type="ARBA" id="ARBA00093359"/>
    </source>
</evidence>
<evidence type="ECO:0000256" key="8">
    <source>
        <dbReference type="ARBA" id="ARBA00023128"/>
    </source>
</evidence>
<evidence type="ECO:0000313" key="17">
    <source>
        <dbReference type="Proteomes" id="UP001152798"/>
    </source>
</evidence>
<dbReference type="InterPro" id="IPR025927">
    <property type="entry name" value="Znf_KANL2-like"/>
</dbReference>
<evidence type="ECO:0000256" key="6">
    <source>
        <dbReference type="ARBA" id="ARBA00022843"/>
    </source>
</evidence>
<dbReference type="GO" id="GO:0005634">
    <property type="term" value="C:nucleus"/>
    <property type="evidence" value="ECO:0007669"/>
    <property type="project" value="UniProtKB-SubCell"/>
</dbReference>
<dbReference type="Proteomes" id="UP001152798">
    <property type="component" value="Chromosome 3"/>
</dbReference>
<dbReference type="PANTHER" id="PTHR13453:SF1">
    <property type="entry name" value="KAT8 REGULATORY NSL COMPLEX SUBUNIT 2"/>
    <property type="match status" value="1"/>
</dbReference>
<evidence type="ECO:0000256" key="5">
    <source>
        <dbReference type="ARBA" id="ARBA00022553"/>
    </source>
</evidence>
<evidence type="ECO:0000256" key="11">
    <source>
        <dbReference type="ARBA" id="ARBA00033378"/>
    </source>
</evidence>
<keyword evidence="4" id="KW-1017">Isopeptide bond</keyword>
<feature type="region of interest" description="Disordered" evidence="14">
    <location>
        <begin position="404"/>
        <end position="492"/>
    </location>
</feature>
<dbReference type="GO" id="GO:0044545">
    <property type="term" value="C:NSL complex"/>
    <property type="evidence" value="ECO:0007669"/>
    <property type="project" value="TreeGrafter"/>
</dbReference>
<evidence type="ECO:0000256" key="10">
    <source>
        <dbReference type="ARBA" id="ARBA00032947"/>
    </source>
</evidence>
<evidence type="ECO:0000259" key="15">
    <source>
        <dbReference type="Pfam" id="PF13891"/>
    </source>
</evidence>
<evidence type="ECO:0000256" key="7">
    <source>
        <dbReference type="ARBA" id="ARBA00022853"/>
    </source>
</evidence>
<evidence type="ECO:0000256" key="3">
    <source>
        <dbReference type="ARBA" id="ARBA00015508"/>
    </source>
</evidence>
<comment type="subunit">
    <text evidence="13">Component of the NSL complex at least composed of KAT8/MOF, KANSL1, KANSL2, KANSL3, MCRS1, PHF20, OGT1/OGT, WDR5 and HCFC1.</text>
</comment>
<keyword evidence="6" id="KW-0832">Ubl conjugation</keyword>
<keyword evidence="9" id="KW-0539">Nucleus</keyword>
<keyword evidence="17" id="KW-1185">Reference proteome</keyword>
<feature type="domain" description="KANL2-like probable zinc-finger" evidence="15">
    <location>
        <begin position="323"/>
        <end position="383"/>
    </location>
</feature>
<dbReference type="EMBL" id="OV725079">
    <property type="protein sequence ID" value="CAH1396955.1"/>
    <property type="molecule type" value="Genomic_DNA"/>
</dbReference>
<keyword evidence="5" id="KW-0597">Phosphoprotein</keyword>
<proteinExistence type="predicted"/>
<evidence type="ECO:0000256" key="2">
    <source>
        <dbReference type="ARBA" id="ARBA00004173"/>
    </source>
</evidence>
<dbReference type="GO" id="GO:0005739">
    <property type="term" value="C:mitochondrion"/>
    <property type="evidence" value="ECO:0007669"/>
    <property type="project" value="UniProtKB-SubCell"/>
</dbReference>
<evidence type="ECO:0000313" key="16">
    <source>
        <dbReference type="EMBL" id="CAH1396955.1"/>
    </source>
</evidence>
<comment type="function">
    <text evidence="12">Non-catalytic component of the NSL histone acetyltransferase complex, a multiprotein complex that mediates histone H4 acetylation at 'Lys-5'- and 'Lys-8' (H4K5ac and H4K8ac) at transcription start sites and promotes transcription initiation. Required for NSL complex stability and for transcription of intraciliary transport genes in both ciliated and non-ciliated cells by regulating histone H4 acetylation at 'Lys-5'- and 'Lys-12' (H4K5ac and H4K12ac). This is necessary for cilium assembly in ciliated cells and for organization of the microtubule cytoskeleton in non-ciliated cells. Required within the NSL complex to maintain nuclear architecture stability by promoting KAT8-mediated acetylation of lamin LMNA.</text>
</comment>
<keyword evidence="7" id="KW-0156">Chromatin regulator</keyword>
<dbReference type="GO" id="GO:0006325">
    <property type="term" value="P:chromatin organization"/>
    <property type="evidence" value="ECO:0007669"/>
    <property type="project" value="UniProtKB-KW"/>
</dbReference>
<feature type="compositionally biased region" description="Acidic residues" evidence="14">
    <location>
        <begin position="455"/>
        <end position="465"/>
    </location>
</feature>
<evidence type="ECO:0000256" key="4">
    <source>
        <dbReference type="ARBA" id="ARBA00022499"/>
    </source>
</evidence>
<evidence type="ECO:0000256" key="14">
    <source>
        <dbReference type="SAM" id="MobiDB-lite"/>
    </source>
</evidence>
<protein>
    <recommendedName>
        <fullName evidence="3">KAT8 regulatory NSL complex subunit 2</fullName>
    </recommendedName>
    <alternativeName>
        <fullName evidence="11">NSL complex protein NSL2</fullName>
    </alternativeName>
    <alternativeName>
        <fullName evidence="10">Non-specific lethal 2 homolog</fullName>
    </alternativeName>
</protein>
<feature type="compositionally biased region" description="Basic and acidic residues" evidence="14">
    <location>
        <begin position="427"/>
        <end position="451"/>
    </location>
</feature>
<feature type="domain" description="KANL2-like probable zinc-finger" evidence="15">
    <location>
        <begin position="29"/>
        <end position="92"/>
    </location>
</feature>
<accession>A0A9P0MJY4</accession>
<name>A0A9P0MJY4_NEZVI</name>
<sequence length="492" mass="55491">MIRQNKVSSGSGTSSIKKSHTKLVPDPVCRYKNRVCNQPVLDKYDYCLKHILEDKNAPYKPCGHPYPNNNKRCLIPAFKSDKSDIGYCSLHTWKTQIKSQRSTSKHVPPTTPEFLLSGLSHYAKPVRNIKTEEGEEVKSSSRIRAIDPFVETDVTKASQIKTNVLECDSESDSDVEPATLDNIWKGANEDSSDAESIDSQADDPLKHAGYYTSEEAVNITRNKLIRLQVLYQRQFERLTYLLKEKRRHYLHSLRKEKETLSSIYDQAKTSAKEQKLYEKLKALNRYHKRSNAESLAYIASIEKRARDISGGNFKPHGHSQRCAFTEGGVRCTSVTIPLTKYCFKHILHDPNQCLFKACGCAKADTSCQVPITGLCAGDTCILHIRLPVLPHLNYPDGEIKLESEDKRIHEDSDEIDASATESAFSTDNRDSPENSIIHNEDNLKKEDESHFSEQVIEESVVDDVSENVIECSTSKDPLNGDSEPMDVDVPPL</sequence>
<comment type="subcellular location">
    <subcellularLocation>
        <location evidence="2">Mitochondrion</location>
    </subcellularLocation>
    <subcellularLocation>
        <location evidence="1">Nucleus</location>
    </subcellularLocation>
</comment>
<dbReference type="AlphaFoldDB" id="A0A9P0MJY4"/>
<dbReference type="Pfam" id="PF13891">
    <property type="entry name" value="zf-C3HC3H_KANSL2"/>
    <property type="match status" value="2"/>
</dbReference>
<gene>
    <name evidence="16" type="ORF">NEZAVI_LOCUS6907</name>
</gene>
<keyword evidence="8" id="KW-0496">Mitochondrion</keyword>
<reference evidence="16" key="1">
    <citation type="submission" date="2022-01" db="EMBL/GenBank/DDBJ databases">
        <authorList>
            <person name="King R."/>
        </authorList>
    </citation>
    <scope>NUCLEOTIDE SEQUENCE</scope>
</reference>
<organism evidence="16 17">
    <name type="scientific">Nezara viridula</name>
    <name type="common">Southern green stink bug</name>
    <name type="synonym">Cimex viridulus</name>
    <dbReference type="NCBI Taxonomy" id="85310"/>
    <lineage>
        <taxon>Eukaryota</taxon>
        <taxon>Metazoa</taxon>
        <taxon>Ecdysozoa</taxon>
        <taxon>Arthropoda</taxon>
        <taxon>Hexapoda</taxon>
        <taxon>Insecta</taxon>
        <taxon>Pterygota</taxon>
        <taxon>Neoptera</taxon>
        <taxon>Paraneoptera</taxon>
        <taxon>Hemiptera</taxon>
        <taxon>Heteroptera</taxon>
        <taxon>Panheteroptera</taxon>
        <taxon>Pentatomomorpha</taxon>
        <taxon>Pentatomoidea</taxon>
        <taxon>Pentatomidae</taxon>
        <taxon>Pentatominae</taxon>
        <taxon>Nezara</taxon>
    </lineage>
</organism>
<dbReference type="InterPro" id="IPR026316">
    <property type="entry name" value="NSL2"/>
</dbReference>
<dbReference type="PANTHER" id="PTHR13453">
    <property type="entry name" value="KAT8 REGULATORY NSL COMPLEX SUBUNIT 2"/>
    <property type="match status" value="1"/>
</dbReference>